<dbReference type="GO" id="GO:0046872">
    <property type="term" value="F:metal ion binding"/>
    <property type="evidence" value="ECO:0007669"/>
    <property type="project" value="UniProtKB-KW"/>
</dbReference>
<dbReference type="EMBL" id="MHKL01000007">
    <property type="protein sequence ID" value="OGY89798.1"/>
    <property type="molecule type" value="Genomic_DNA"/>
</dbReference>
<dbReference type="InterPro" id="IPR017900">
    <property type="entry name" value="4Fe4S_Fe_S_CS"/>
</dbReference>
<gene>
    <name evidence="7" type="ORF">A2927_01625</name>
</gene>
<dbReference type="GO" id="GO:0005886">
    <property type="term" value="C:plasma membrane"/>
    <property type="evidence" value="ECO:0007669"/>
    <property type="project" value="TreeGrafter"/>
</dbReference>
<accession>A0A1G2BKN1</accession>
<comment type="caution">
    <text evidence="7">The sequence shown here is derived from an EMBL/GenBank/DDBJ whole genome shotgun (WGS) entry which is preliminary data.</text>
</comment>
<dbReference type="GO" id="GO:0051539">
    <property type="term" value="F:4 iron, 4 sulfur cluster binding"/>
    <property type="evidence" value="ECO:0007669"/>
    <property type="project" value="UniProtKB-KW"/>
</dbReference>
<dbReference type="STRING" id="1798550.A2927_01625"/>
<dbReference type="Proteomes" id="UP000178849">
    <property type="component" value="Unassembled WGS sequence"/>
</dbReference>
<dbReference type="Pfam" id="PF13183">
    <property type="entry name" value="Fer4_8"/>
    <property type="match status" value="1"/>
</dbReference>
<dbReference type="GO" id="GO:0016491">
    <property type="term" value="F:oxidoreductase activity"/>
    <property type="evidence" value="ECO:0007669"/>
    <property type="project" value="UniProtKB-KW"/>
</dbReference>
<keyword evidence="5" id="KW-0411">Iron-sulfur</keyword>
<reference evidence="7 8" key="1">
    <citation type="journal article" date="2016" name="Nat. Commun.">
        <title>Thousands of microbial genomes shed light on interconnected biogeochemical processes in an aquifer system.</title>
        <authorList>
            <person name="Anantharaman K."/>
            <person name="Brown C.T."/>
            <person name="Hug L.A."/>
            <person name="Sharon I."/>
            <person name="Castelle C.J."/>
            <person name="Probst A.J."/>
            <person name="Thomas B.C."/>
            <person name="Singh A."/>
            <person name="Wilkins M.J."/>
            <person name="Karaoz U."/>
            <person name="Brodie E.L."/>
            <person name="Williams K.H."/>
            <person name="Hubbard S.S."/>
            <person name="Banfield J.F."/>
        </authorList>
    </citation>
    <scope>NUCLEOTIDE SEQUENCE [LARGE SCALE GENOMIC DNA]</scope>
</reference>
<dbReference type="PANTHER" id="PTHR43255">
    <property type="entry name" value="IRON-SULFUR-BINDING OXIDOREDUCTASE FADF-RELATED-RELATED"/>
    <property type="match status" value="1"/>
</dbReference>
<proteinExistence type="predicted"/>
<evidence type="ECO:0000256" key="4">
    <source>
        <dbReference type="ARBA" id="ARBA00023004"/>
    </source>
</evidence>
<organism evidence="7 8">
    <name type="scientific">Candidatus Komeilibacteria bacterium RIFCSPLOWO2_01_FULL_45_10</name>
    <dbReference type="NCBI Taxonomy" id="1798550"/>
    <lineage>
        <taxon>Bacteria</taxon>
        <taxon>Candidatus Komeiliibacteriota</taxon>
    </lineage>
</organism>
<dbReference type="SUPFAM" id="SSF54862">
    <property type="entry name" value="4Fe-4S ferredoxins"/>
    <property type="match status" value="1"/>
</dbReference>
<dbReference type="PROSITE" id="PS00198">
    <property type="entry name" value="4FE4S_FER_1"/>
    <property type="match status" value="2"/>
</dbReference>
<dbReference type="InterPro" id="IPR051460">
    <property type="entry name" value="HdrC_iron-sulfur_subunit"/>
</dbReference>
<protein>
    <recommendedName>
        <fullName evidence="6">4Fe-4S ferredoxin-type domain-containing protein</fullName>
    </recommendedName>
</protein>
<dbReference type="Gene3D" id="3.30.70.20">
    <property type="match status" value="1"/>
</dbReference>
<evidence type="ECO:0000256" key="2">
    <source>
        <dbReference type="ARBA" id="ARBA00022723"/>
    </source>
</evidence>
<evidence type="ECO:0000313" key="7">
    <source>
        <dbReference type="EMBL" id="OGY89798.1"/>
    </source>
</evidence>
<keyword evidence="4" id="KW-0408">Iron</keyword>
<feature type="domain" description="4Fe-4S ferredoxin-type" evidence="6">
    <location>
        <begin position="1"/>
        <end position="28"/>
    </location>
</feature>
<dbReference type="PROSITE" id="PS51379">
    <property type="entry name" value="4FE4S_FER_2"/>
    <property type="match status" value="1"/>
</dbReference>
<dbReference type="InterPro" id="IPR017896">
    <property type="entry name" value="4Fe4S_Fe-S-bd"/>
</dbReference>
<keyword evidence="3" id="KW-0560">Oxidoreductase</keyword>
<name>A0A1G2BKN1_9BACT</name>
<keyword evidence="1" id="KW-0004">4Fe-4S</keyword>
<evidence type="ECO:0000259" key="6">
    <source>
        <dbReference type="PROSITE" id="PS51379"/>
    </source>
</evidence>
<dbReference type="PANTHER" id="PTHR43255:SF1">
    <property type="entry name" value="IRON-SULFUR-BINDING OXIDOREDUCTASE FADF-RELATED"/>
    <property type="match status" value="1"/>
</dbReference>
<evidence type="ECO:0000256" key="3">
    <source>
        <dbReference type="ARBA" id="ARBA00023002"/>
    </source>
</evidence>
<evidence type="ECO:0000313" key="8">
    <source>
        <dbReference type="Proteomes" id="UP000178849"/>
    </source>
</evidence>
<evidence type="ECO:0000256" key="1">
    <source>
        <dbReference type="ARBA" id="ARBA00022485"/>
    </source>
</evidence>
<keyword evidence="2" id="KW-0479">Metal-binding</keyword>
<sequence length="112" mass="12428">MNVDYEKCSECGLCKANCPVYRALLDESVSARGKAKLMKGKIESEIFFVCTLCKACKQLCPANLDLDFADERAKLAANGKETDANKRMIGNIRKYGNPFGKEGKKPKELHCC</sequence>
<dbReference type="AlphaFoldDB" id="A0A1G2BKN1"/>
<evidence type="ECO:0000256" key="5">
    <source>
        <dbReference type="ARBA" id="ARBA00023014"/>
    </source>
</evidence>